<accession>Q3JP93</accession>
<gene>
    <name evidence="2" type="ordered locus">BURPS1710b_3238</name>
</gene>
<evidence type="ECO:0000313" key="2">
    <source>
        <dbReference type="EMBL" id="ABA48621.1"/>
    </source>
</evidence>
<evidence type="ECO:0000256" key="1">
    <source>
        <dbReference type="SAM" id="MobiDB-lite"/>
    </source>
</evidence>
<dbReference type="Proteomes" id="UP000002700">
    <property type="component" value="Chromosome I"/>
</dbReference>
<reference evidence="2 3" key="1">
    <citation type="submission" date="2005-09" db="EMBL/GenBank/DDBJ databases">
        <authorList>
            <person name="Woods D.E."/>
            <person name="Nierman W.C."/>
        </authorList>
    </citation>
    <scope>NUCLEOTIDE SEQUENCE [LARGE SCALE GENOMIC DNA]</scope>
    <source>
        <strain evidence="2 3">1710b</strain>
    </source>
</reference>
<dbReference type="EnsemblBacteria" id="ABA48621">
    <property type="protein sequence ID" value="ABA48621"/>
    <property type="gene ID" value="BURPS1710b_3238"/>
</dbReference>
<protein>
    <submittedName>
        <fullName evidence="2">Uncharacterized protein</fullName>
    </submittedName>
</protein>
<dbReference type="HOGENOM" id="CLU_3388479_0_0_4"/>
<dbReference type="EMBL" id="CP000124">
    <property type="protein sequence ID" value="ABA48621.1"/>
    <property type="molecule type" value="Genomic_DNA"/>
</dbReference>
<sequence length="32" mass="3415">MGAGGLEIGAKQSAQRTRGPHPRDVRNIQKNA</sequence>
<organism evidence="2 3">
    <name type="scientific">Burkholderia pseudomallei (strain 1710b)</name>
    <dbReference type="NCBI Taxonomy" id="320372"/>
    <lineage>
        <taxon>Bacteria</taxon>
        <taxon>Pseudomonadati</taxon>
        <taxon>Pseudomonadota</taxon>
        <taxon>Betaproteobacteria</taxon>
        <taxon>Burkholderiales</taxon>
        <taxon>Burkholderiaceae</taxon>
        <taxon>Burkholderia</taxon>
        <taxon>pseudomallei group</taxon>
    </lineage>
</organism>
<evidence type="ECO:0000313" key="3">
    <source>
        <dbReference type="Proteomes" id="UP000002700"/>
    </source>
</evidence>
<dbReference type="KEGG" id="bpm:BURPS1710b_3238"/>
<name>Q3JP93_BURP1</name>
<feature type="region of interest" description="Disordered" evidence="1">
    <location>
        <begin position="1"/>
        <end position="32"/>
    </location>
</feature>
<proteinExistence type="predicted"/>
<dbReference type="AlphaFoldDB" id="Q3JP93"/>
<feature type="compositionally biased region" description="Basic and acidic residues" evidence="1">
    <location>
        <begin position="21"/>
        <end position="32"/>
    </location>
</feature>